<keyword evidence="3" id="KW-1185">Reference proteome</keyword>
<dbReference type="Proteomes" id="UP000002033">
    <property type="component" value="Chromosome"/>
</dbReference>
<organism evidence="2 3">
    <name type="scientific">Hyphomicrobium denitrificans (strain ATCC 51888 / DSM 1869 / NCIMB 11706 / TK 0415)</name>
    <dbReference type="NCBI Taxonomy" id="582899"/>
    <lineage>
        <taxon>Bacteria</taxon>
        <taxon>Pseudomonadati</taxon>
        <taxon>Pseudomonadota</taxon>
        <taxon>Alphaproteobacteria</taxon>
        <taxon>Hyphomicrobiales</taxon>
        <taxon>Hyphomicrobiaceae</taxon>
        <taxon>Hyphomicrobium</taxon>
    </lineage>
</organism>
<reference evidence="3" key="1">
    <citation type="journal article" date="2011" name="J. Bacteriol.">
        <title>Genome sequences of eight morphologically diverse alphaproteobacteria.</title>
        <authorList>
            <consortium name="US DOE Joint Genome Institute"/>
            <person name="Brown P.J."/>
            <person name="Kysela D.T."/>
            <person name="Buechlein A."/>
            <person name="Hemmerich C."/>
            <person name="Brun Y.V."/>
        </authorList>
    </citation>
    <scope>NUCLEOTIDE SEQUENCE [LARGE SCALE GENOMIC DNA]</scope>
    <source>
        <strain evidence="3">ATCC 51888 / DSM 1869 / NCIB 11706 / TK 0415</strain>
    </source>
</reference>
<accession>D8JZE3</accession>
<dbReference type="OrthoDB" id="7931994at2"/>
<sequence length="139" mass="14976" precursor="true">MNRRLITAAAGTLSVFVAAVALSQPSLAAESGPNLVGTWSGHTDSIGDIYGLRTRERTVHITEQTDRRFRGYFVYEGGRRDFFGIVFPDNTSFAWTSTAAKSVTEGRILGDGHIAACYIEAGTEATAGCSDLTRVDKKP</sequence>
<dbReference type="STRING" id="582899.Hden_1944"/>
<dbReference type="AlphaFoldDB" id="D8JZE3"/>
<proteinExistence type="predicted"/>
<name>D8JZE3_HYPDA</name>
<evidence type="ECO:0000313" key="2">
    <source>
        <dbReference type="EMBL" id="ADJ23745.1"/>
    </source>
</evidence>
<evidence type="ECO:0000256" key="1">
    <source>
        <dbReference type="SAM" id="SignalP"/>
    </source>
</evidence>
<dbReference type="RefSeq" id="WP_013215904.1">
    <property type="nucleotide sequence ID" value="NC_014313.1"/>
</dbReference>
<evidence type="ECO:0000313" key="3">
    <source>
        <dbReference type="Proteomes" id="UP000002033"/>
    </source>
</evidence>
<dbReference type="HOGENOM" id="CLU_1842402_0_0_5"/>
<dbReference type="EMBL" id="CP002083">
    <property type="protein sequence ID" value="ADJ23745.1"/>
    <property type="molecule type" value="Genomic_DNA"/>
</dbReference>
<feature type="chain" id="PRO_5003116545" evidence="1">
    <location>
        <begin position="29"/>
        <end position="139"/>
    </location>
</feature>
<protein>
    <submittedName>
        <fullName evidence="2">Uncharacterized protein</fullName>
    </submittedName>
</protein>
<dbReference type="eggNOG" id="ENOG50343SK">
    <property type="taxonomic scope" value="Bacteria"/>
</dbReference>
<keyword evidence="1" id="KW-0732">Signal</keyword>
<dbReference type="KEGG" id="hdn:Hden_1944"/>
<feature type="signal peptide" evidence="1">
    <location>
        <begin position="1"/>
        <end position="28"/>
    </location>
</feature>
<gene>
    <name evidence="2" type="ordered locus">Hden_1944</name>
</gene>